<dbReference type="GeneID" id="69017943"/>
<evidence type="ECO:0000256" key="2">
    <source>
        <dbReference type="ARBA" id="ARBA00035112"/>
    </source>
</evidence>
<dbReference type="PANTHER" id="PTHR33365">
    <property type="entry name" value="YALI0B05434P"/>
    <property type="match status" value="1"/>
</dbReference>
<sequence length="287" mass="33277">MEKRKNCDYTPLTSDAGSLEENAGLLGGRSPIELQSNFRRLTKEFLRRGVLALTLLSFLLVGVAAFFVGRASISLEDCGKRLSPWSPGLEAVNYYQTMFPSDFRAPSPYRGPPSRELDDAWDLISDQDLYLMRMDREDLRRINKSEVMDKAWGYSYDQDPNGVKYIFEVFHQLHCLNIFRKYTWPDHYELAPPGHEDDPAWRHVYYREHIDHCIESFRLSIMCRADVTPLTGNIRPGNDHVIPDPNDPSTLPEPDFMTQHTCRDFEKIRQFASERRVPRFDQPPGSI</sequence>
<evidence type="ECO:0000256" key="3">
    <source>
        <dbReference type="SAM" id="Phobius"/>
    </source>
</evidence>
<protein>
    <recommendedName>
        <fullName evidence="6">Tat pathway signal sequence</fullName>
    </recommendedName>
</protein>
<dbReference type="AlphaFoldDB" id="A0A8H4FG93"/>
<dbReference type="GO" id="GO:0043386">
    <property type="term" value="P:mycotoxin biosynthetic process"/>
    <property type="evidence" value="ECO:0007669"/>
    <property type="project" value="InterPro"/>
</dbReference>
<gene>
    <name evidence="4" type="ORF">GCG54_00010816</name>
</gene>
<reference evidence="4" key="1">
    <citation type="journal article" date="2020" name="Phytopathology">
        <title>Genome sequence and comparative analysis of Colletotrichum gloeosporioides isolated from Liriodendron leaves.</title>
        <authorList>
            <person name="Fu F.F."/>
            <person name="Hao Z."/>
            <person name="Wang P."/>
            <person name="Lu Y."/>
            <person name="Xue L.J."/>
            <person name="Wei G."/>
            <person name="Tian Y."/>
            <person name="Baishi H."/>
            <person name="Xu H."/>
            <person name="Shi J."/>
            <person name="Cheng T."/>
            <person name="Wang G."/>
            <person name="Yi Y."/>
            <person name="Chen J."/>
        </authorList>
    </citation>
    <scope>NUCLEOTIDE SEQUENCE</scope>
    <source>
        <strain evidence="4">Lc1</strain>
    </source>
</reference>
<comment type="similarity">
    <text evidence="2">Belongs to the ustYa family.</text>
</comment>
<dbReference type="Proteomes" id="UP000613401">
    <property type="component" value="Unassembled WGS sequence"/>
</dbReference>
<keyword evidence="5" id="KW-1185">Reference proteome</keyword>
<dbReference type="PANTHER" id="PTHR33365:SF4">
    <property type="entry name" value="CYCLOCHLOROTINE BIOSYNTHESIS PROTEIN O"/>
    <property type="match status" value="1"/>
</dbReference>
<evidence type="ECO:0008006" key="6">
    <source>
        <dbReference type="Google" id="ProtNLM"/>
    </source>
</evidence>
<name>A0A8H4FG93_COLGL</name>
<keyword evidence="3" id="KW-0472">Membrane</keyword>
<evidence type="ECO:0000313" key="4">
    <source>
        <dbReference type="EMBL" id="KAF3801137.1"/>
    </source>
</evidence>
<comment type="caution">
    <text evidence="4">The sequence shown here is derived from an EMBL/GenBank/DDBJ whole genome shotgun (WGS) entry which is preliminary data.</text>
</comment>
<dbReference type="Pfam" id="PF11807">
    <property type="entry name" value="UstYa"/>
    <property type="match status" value="1"/>
</dbReference>
<evidence type="ECO:0000313" key="5">
    <source>
        <dbReference type="Proteomes" id="UP000613401"/>
    </source>
</evidence>
<evidence type="ECO:0000256" key="1">
    <source>
        <dbReference type="ARBA" id="ARBA00004685"/>
    </source>
</evidence>
<accession>A0A8H4FG93</accession>
<proteinExistence type="inferred from homology"/>
<keyword evidence="3" id="KW-0812">Transmembrane</keyword>
<reference evidence="4" key="2">
    <citation type="submission" date="2020-03" db="EMBL/GenBank/DDBJ databases">
        <authorList>
            <person name="Fu F.-F."/>
            <person name="Chen J."/>
        </authorList>
    </citation>
    <scope>NUCLEOTIDE SEQUENCE</scope>
    <source>
        <strain evidence="4">Lc1</strain>
    </source>
</reference>
<dbReference type="InterPro" id="IPR021765">
    <property type="entry name" value="UstYa-like"/>
</dbReference>
<keyword evidence="3" id="KW-1133">Transmembrane helix</keyword>
<feature type="transmembrane region" description="Helical" evidence="3">
    <location>
        <begin position="49"/>
        <end position="68"/>
    </location>
</feature>
<dbReference type="EMBL" id="WVTB01000069">
    <property type="protein sequence ID" value="KAF3801137.1"/>
    <property type="molecule type" value="Genomic_DNA"/>
</dbReference>
<dbReference type="RefSeq" id="XP_045260296.1">
    <property type="nucleotide sequence ID" value="XM_045410731.1"/>
</dbReference>
<comment type="pathway">
    <text evidence="1">Mycotoxin biosynthesis.</text>
</comment>
<organism evidence="4 5">
    <name type="scientific">Colletotrichum gloeosporioides</name>
    <name type="common">Anthracnose fungus</name>
    <name type="synonym">Glomerella cingulata</name>
    <dbReference type="NCBI Taxonomy" id="474922"/>
    <lineage>
        <taxon>Eukaryota</taxon>
        <taxon>Fungi</taxon>
        <taxon>Dikarya</taxon>
        <taxon>Ascomycota</taxon>
        <taxon>Pezizomycotina</taxon>
        <taxon>Sordariomycetes</taxon>
        <taxon>Hypocreomycetidae</taxon>
        <taxon>Glomerellales</taxon>
        <taxon>Glomerellaceae</taxon>
        <taxon>Colletotrichum</taxon>
        <taxon>Colletotrichum gloeosporioides species complex</taxon>
    </lineage>
</organism>